<evidence type="ECO:0000313" key="4">
    <source>
        <dbReference type="EMBL" id="KJU85126.1"/>
    </source>
</evidence>
<evidence type="ECO:0000256" key="1">
    <source>
        <dbReference type="ARBA" id="ARBA00005695"/>
    </source>
</evidence>
<dbReference type="InterPro" id="IPR000914">
    <property type="entry name" value="SBP_5_dom"/>
</dbReference>
<dbReference type="PANTHER" id="PTHR30290:SF38">
    <property type="entry name" value="D,D-DIPEPTIDE-BINDING PERIPLASMIC PROTEIN DDPA-RELATED"/>
    <property type="match status" value="1"/>
</dbReference>
<evidence type="ECO:0000313" key="5">
    <source>
        <dbReference type="Proteomes" id="UP000033423"/>
    </source>
</evidence>
<evidence type="ECO:0000259" key="3">
    <source>
        <dbReference type="Pfam" id="PF00496"/>
    </source>
</evidence>
<keyword evidence="2" id="KW-0732">Signal</keyword>
<dbReference type="Gene3D" id="3.40.190.10">
    <property type="entry name" value="Periplasmic binding protein-like II"/>
    <property type="match status" value="1"/>
</dbReference>
<gene>
    <name evidence="4" type="ORF">MBAV_002680</name>
</gene>
<dbReference type="PANTHER" id="PTHR30290">
    <property type="entry name" value="PERIPLASMIC BINDING COMPONENT OF ABC TRANSPORTER"/>
    <property type="match status" value="1"/>
</dbReference>
<dbReference type="SUPFAM" id="SSF53850">
    <property type="entry name" value="Periplasmic binding protein-like II"/>
    <property type="match status" value="1"/>
</dbReference>
<dbReference type="GO" id="GO:0015833">
    <property type="term" value="P:peptide transport"/>
    <property type="evidence" value="ECO:0007669"/>
    <property type="project" value="TreeGrafter"/>
</dbReference>
<organism evidence="4 5">
    <name type="scientific">Candidatus Magnetobacterium bavaricum</name>
    <dbReference type="NCBI Taxonomy" id="29290"/>
    <lineage>
        <taxon>Bacteria</taxon>
        <taxon>Pseudomonadati</taxon>
        <taxon>Nitrospirota</taxon>
        <taxon>Thermodesulfovibrionia</taxon>
        <taxon>Thermodesulfovibrionales</taxon>
        <taxon>Candidatus Magnetobacteriaceae</taxon>
        <taxon>Candidatus Magnetobacterium</taxon>
    </lineage>
</organism>
<dbReference type="Proteomes" id="UP000033423">
    <property type="component" value="Unassembled WGS sequence"/>
</dbReference>
<dbReference type="AlphaFoldDB" id="A0A0F3GTD9"/>
<feature type="domain" description="Solute-binding protein family 5" evidence="3">
    <location>
        <begin position="63"/>
        <end position="115"/>
    </location>
</feature>
<reference evidence="4 5" key="1">
    <citation type="submission" date="2015-02" db="EMBL/GenBank/DDBJ databases">
        <title>Single-cell genomics of uncultivated deep-branching MTB reveals a conserved set of magnetosome genes.</title>
        <authorList>
            <person name="Kolinko S."/>
            <person name="Richter M."/>
            <person name="Glockner F.O."/>
            <person name="Brachmann A."/>
            <person name="Schuler D."/>
        </authorList>
    </citation>
    <scope>NUCLEOTIDE SEQUENCE [LARGE SCALE GENOMIC DNA]</scope>
    <source>
        <strain evidence="4">TM-1</strain>
    </source>
</reference>
<protein>
    <submittedName>
        <fullName evidence="4">Bacterial extracellular solute-binding protein, family 5</fullName>
    </submittedName>
</protein>
<evidence type="ECO:0000256" key="2">
    <source>
        <dbReference type="ARBA" id="ARBA00022729"/>
    </source>
</evidence>
<feature type="non-terminal residue" evidence="4">
    <location>
        <position position="133"/>
    </location>
</feature>
<sequence>MIFFIFCGSAHAEGPTYGDTLVEATTAEPSVLLPMLAGDSISHEVAGLIFNGLVKYAPDLSLTGDLAKSWDIDGLTITFHLRQGVRWTDGVEFTAEDVMFGYKTIIDDKTPTAYKEEAIIGTIYICPFPGSTT</sequence>
<dbReference type="EMBL" id="LACI01001150">
    <property type="protein sequence ID" value="KJU85126.1"/>
    <property type="molecule type" value="Genomic_DNA"/>
</dbReference>
<dbReference type="GO" id="GO:1904680">
    <property type="term" value="F:peptide transmembrane transporter activity"/>
    <property type="evidence" value="ECO:0007669"/>
    <property type="project" value="TreeGrafter"/>
</dbReference>
<name>A0A0F3GTD9_9BACT</name>
<keyword evidence="5" id="KW-1185">Reference proteome</keyword>
<dbReference type="InterPro" id="IPR039424">
    <property type="entry name" value="SBP_5"/>
</dbReference>
<proteinExistence type="inferred from homology"/>
<accession>A0A0F3GTD9</accession>
<dbReference type="Pfam" id="PF00496">
    <property type="entry name" value="SBP_bac_5"/>
    <property type="match status" value="1"/>
</dbReference>
<comment type="similarity">
    <text evidence="1">Belongs to the bacterial solute-binding protein 5 family.</text>
</comment>
<comment type="caution">
    <text evidence="4">The sequence shown here is derived from an EMBL/GenBank/DDBJ whole genome shotgun (WGS) entry which is preliminary data.</text>
</comment>